<keyword evidence="2" id="KW-1185">Reference proteome</keyword>
<sequence length="69" mass="7601">MHAAIADGPRWGDFKALQARFPGAFGRTRAYELLAEGKLRAKKLGNRTIWDFQAAEDLIESLPDLGEAA</sequence>
<comment type="caution">
    <text evidence="1">The sequence shown here is derived from an EMBL/GenBank/DDBJ whole genome shotgun (WGS) entry which is preliminary data.</text>
</comment>
<organism evidence="1 2">
    <name type="scientific">Novosphingobium mangrovi</name>
    <name type="common">ex Huang et al. 2023</name>
    <dbReference type="NCBI Taxonomy" id="2976432"/>
    <lineage>
        <taxon>Bacteria</taxon>
        <taxon>Pseudomonadati</taxon>
        <taxon>Pseudomonadota</taxon>
        <taxon>Alphaproteobacteria</taxon>
        <taxon>Sphingomonadales</taxon>
        <taxon>Sphingomonadaceae</taxon>
        <taxon>Novosphingobium</taxon>
    </lineage>
</organism>
<evidence type="ECO:0008006" key="3">
    <source>
        <dbReference type="Google" id="ProtNLM"/>
    </source>
</evidence>
<gene>
    <name evidence="1" type="ORF">NZK81_17645</name>
</gene>
<protein>
    <recommendedName>
        <fullName evidence="3">Excisionase</fullName>
    </recommendedName>
</protein>
<accession>A0ABT2I991</accession>
<dbReference type="Proteomes" id="UP001165583">
    <property type="component" value="Unassembled WGS sequence"/>
</dbReference>
<dbReference type="RefSeq" id="WP_260047395.1">
    <property type="nucleotide sequence ID" value="NZ_JANZXA010000013.1"/>
</dbReference>
<evidence type="ECO:0000313" key="1">
    <source>
        <dbReference type="EMBL" id="MCT2401377.1"/>
    </source>
</evidence>
<reference evidence="1" key="1">
    <citation type="submission" date="2022-09" db="EMBL/GenBank/DDBJ databases">
        <title>Novosphingobium sp. Nov., a polycyclic aromatic hydrocarbon-degrading bacterium isolated form mangrove sediments in HongKong.</title>
        <authorList>
            <person name="Hu Z."/>
        </authorList>
    </citation>
    <scope>NUCLEOTIDE SEQUENCE</scope>
    <source>
        <strain evidence="1">HK4-1</strain>
    </source>
</reference>
<proteinExistence type="predicted"/>
<evidence type="ECO:0000313" key="2">
    <source>
        <dbReference type="Proteomes" id="UP001165583"/>
    </source>
</evidence>
<name>A0ABT2I991_9SPHN</name>
<dbReference type="EMBL" id="JANZXA010000013">
    <property type="protein sequence ID" value="MCT2401377.1"/>
    <property type="molecule type" value="Genomic_DNA"/>
</dbReference>